<dbReference type="RefSeq" id="WP_179519017.1">
    <property type="nucleotide sequence ID" value="NZ_JACCAC010000001.1"/>
</dbReference>
<evidence type="ECO:0000256" key="1">
    <source>
        <dbReference type="SAM" id="Phobius"/>
    </source>
</evidence>
<keyword evidence="1" id="KW-1133">Transmembrane helix</keyword>
<accession>A0A7Y9RUF0</accession>
<protein>
    <submittedName>
        <fullName evidence="2">Uncharacterized protein</fullName>
    </submittedName>
</protein>
<sequence>MTSLGTASPDPHLLLAAALGVLVVVAVVLAERAAHRREVHARRVVLAAHDSRLRALAPAQVDAAFERLVARHR</sequence>
<gene>
    <name evidence="2" type="ORF">BJ989_003130</name>
</gene>
<organism evidence="2 3">
    <name type="scientific">Nocardioides perillae</name>
    <dbReference type="NCBI Taxonomy" id="1119534"/>
    <lineage>
        <taxon>Bacteria</taxon>
        <taxon>Bacillati</taxon>
        <taxon>Actinomycetota</taxon>
        <taxon>Actinomycetes</taxon>
        <taxon>Propionibacteriales</taxon>
        <taxon>Nocardioidaceae</taxon>
        <taxon>Nocardioides</taxon>
    </lineage>
</organism>
<comment type="caution">
    <text evidence="2">The sequence shown here is derived from an EMBL/GenBank/DDBJ whole genome shotgun (WGS) entry which is preliminary data.</text>
</comment>
<keyword evidence="1" id="KW-0472">Membrane</keyword>
<evidence type="ECO:0000313" key="3">
    <source>
        <dbReference type="Proteomes" id="UP000544110"/>
    </source>
</evidence>
<name>A0A7Y9RUF0_9ACTN</name>
<dbReference type="Proteomes" id="UP000544110">
    <property type="component" value="Unassembled WGS sequence"/>
</dbReference>
<dbReference type="EMBL" id="JACCAC010000001">
    <property type="protein sequence ID" value="NYG56826.1"/>
    <property type="molecule type" value="Genomic_DNA"/>
</dbReference>
<feature type="transmembrane region" description="Helical" evidence="1">
    <location>
        <begin position="12"/>
        <end position="30"/>
    </location>
</feature>
<evidence type="ECO:0000313" key="2">
    <source>
        <dbReference type="EMBL" id="NYG56826.1"/>
    </source>
</evidence>
<reference evidence="2 3" key="1">
    <citation type="submission" date="2020-07" db="EMBL/GenBank/DDBJ databases">
        <title>Sequencing the genomes of 1000 actinobacteria strains.</title>
        <authorList>
            <person name="Klenk H.-P."/>
        </authorList>
    </citation>
    <scope>NUCLEOTIDE SEQUENCE [LARGE SCALE GENOMIC DNA]</scope>
    <source>
        <strain evidence="2 3">DSM 24552</strain>
    </source>
</reference>
<proteinExistence type="predicted"/>
<keyword evidence="1" id="KW-0812">Transmembrane</keyword>
<keyword evidence="3" id="KW-1185">Reference proteome</keyword>
<dbReference type="AlphaFoldDB" id="A0A7Y9RUF0"/>